<protein>
    <submittedName>
        <fullName evidence="3">Uncharacterized protein</fullName>
    </submittedName>
</protein>
<sequence>MSQSKNHIIGQWELQPVTTQTWNGDIRQKLFEAFIESRNNDERTVGLLHANRELGMTVRALKDDLFVLKRNLQNLKRENLGLKKKYGDPSRRVSN</sequence>
<reference evidence="3" key="1">
    <citation type="journal article" date="2023" name="IMA Fungus">
        <title>Comparative genomic study of the Penicillium genus elucidates a diverse pangenome and 15 lateral gene transfer events.</title>
        <authorList>
            <person name="Petersen C."/>
            <person name="Sorensen T."/>
            <person name="Nielsen M.R."/>
            <person name="Sondergaard T.E."/>
            <person name="Sorensen J.L."/>
            <person name="Fitzpatrick D.A."/>
            <person name="Frisvad J.C."/>
            <person name="Nielsen K.L."/>
        </authorList>
    </citation>
    <scope>NUCLEOTIDE SEQUENCE</scope>
    <source>
        <strain evidence="3">IBT 15450</strain>
    </source>
</reference>
<organism evidence="3 4">
    <name type="scientific">Penicillium canescens</name>
    <dbReference type="NCBI Taxonomy" id="5083"/>
    <lineage>
        <taxon>Eukaryota</taxon>
        <taxon>Fungi</taxon>
        <taxon>Dikarya</taxon>
        <taxon>Ascomycota</taxon>
        <taxon>Pezizomycotina</taxon>
        <taxon>Eurotiomycetes</taxon>
        <taxon>Eurotiomycetidae</taxon>
        <taxon>Eurotiales</taxon>
        <taxon>Aspergillaceae</taxon>
        <taxon>Penicillium</taxon>
    </lineage>
</organism>
<proteinExistence type="predicted"/>
<feature type="coiled-coil region" evidence="1">
    <location>
        <begin position="58"/>
        <end position="85"/>
    </location>
</feature>
<dbReference type="EMBL" id="JAQJZL010000001">
    <property type="protein sequence ID" value="KAJ6056970.1"/>
    <property type="molecule type" value="Genomic_DNA"/>
</dbReference>
<evidence type="ECO:0000313" key="3">
    <source>
        <dbReference type="EMBL" id="KAJ6057016.1"/>
    </source>
</evidence>
<keyword evidence="1" id="KW-0175">Coiled coil</keyword>
<evidence type="ECO:0000313" key="4">
    <source>
        <dbReference type="Proteomes" id="UP001219568"/>
    </source>
</evidence>
<comment type="caution">
    <text evidence="3">The sequence shown here is derived from an EMBL/GenBank/DDBJ whole genome shotgun (WGS) entry which is preliminary data.</text>
</comment>
<name>A0AAD6IMC4_PENCN</name>
<accession>A0AAD6IMC4</accession>
<evidence type="ECO:0000256" key="1">
    <source>
        <dbReference type="SAM" id="Coils"/>
    </source>
</evidence>
<dbReference type="Proteomes" id="UP001219568">
    <property type="component" value="Unassembled WGS sequence"/>
</dbReference>
<evidence type="ECO:0000313" key="2">
    <source>
        <dbReference type="EMBL" id="KAJ6056970.1"/>
    </source>
</evidence>
<gene>
    <name evidence="2" type="ORF">N7460_000244</name>
    <name evidence="3" type="ORF">N7460_000290</name>
</gene>
<reference evidence="3" key="2">
    <citation type="submission" date="2023-01" db="EMBL/GenBank/DDBJ databases">
        <authorList>
            <person name="Petersen C."/>
        </authorList>
    </citation>
    <scope>NUCLEOTIDE SEQUENCE</scope>
    <source>
        <strain evidence="3">IBT 15450</strain>
    </source>
</reference>
<keyword evidence="4" id="KW-1185">Reference proteome</keyword>
<dbReference type="EMBL" id="JAQJZL010000001">
    <property type="protein sequence ID" value="KAJ6057016.1"/>
    <property type="molecule type" value="Genomic_DNA"/>
</dbReference>
<dbReference type="AlphaFoldDB" id="A0AAD6IMC4"/>